<dbReference type="EMBL" id="CP065600">
    <property type="protein sequence ID" value="QPQ90893.1"/>
    <property type="molecule type" value="Genomic_DNA"/>
</dbReference>
<reference evidence="9 10" key="1">
    <citation type="submission" date="2020-12" db="EMBL/GenBank/DDBJ databases">
        <title>FDA dAtabase for Regulatory Grade micrObial Sequences (FDA-ARGOS): Supporting development and validation of Infectious Disease Dx tests.</title>
        <authorList>
            <person name="Minogue T."/>
            <person name="Wolcott M."/>
            <person name="Wasieloski L."/>
            <person name="Aguilar W."/>
            <person name="Moore D."/>
            <person name="Jaissle J."/>
            <person name="Tallon L."/>
            <person name="Sadzewicz L."/>
            <person name="Zhao X."/>
            <person name="Boylan J."/>
            <person name="Ott S."/>
            <person name="Bowen H."/>
            <person name="Vavikolanu K."/>
            <person name="Mehta A."/>
            <person name="Aluvathingal J."/>
            <person name="Nadendla S."/>
            <person name="Yan Y."/>
            <person name="Sichtig H."/>
        </authorList>
    </citation>
    <scope>NUCLEOTIDE SEQUENCE [LARGE SCALE GENOMIC DNA]</scope>
    <source>
        <strain evidence="9 10">FDAARGOS_949</strain>
    </source>
</reference>
<dbReference type="GeneID" id="45693558"/>
<gene>
    <name evidence="9" type="ORF">I6H06_03955</name>
</gene>
<evidence type="ECO:0000313" key="10">
    <source>
        <dbReference type="Proteomes" id="UP000594892"/>
    </source>
</evidence>
<dbReference type="PIRSF" id="PIRSF000138">
    <property type="entry name" value="Al-hdrx_acd_dh"/>
    <property type="match status" value="1"/>
</dbReference>
<dbReference type="Pfam" id="PF01070">
    <property type="entry name" value="FMN_dh"/>
    <property type="match status" value="1"/>
</dbReference>
<dbReference type="RefSeq" id="WP_012733054.1">
    <property type="nucleotide sequence ID" value="NZ_CP021075.1"/>
</dbReference>
<comment type="cofactor">
    <cofactor evidence="1">
        <name>FMN</name>
        <dbReference type="ChEBI" id="CHEBI:58210"/>
    </cofactor>
</comment>
<feature type="binding site" evidence="7">
    <location>
        <position position="245"/>
    </location>
    <ligand>
        <name>FMN</name>
        <dbReference type="ChEBI" id="CHEBI:58210"/>
    </ligand>
</feature>
<evidence type="ECO:0000256" key="5">
    <source>
        <dbReference type="ARBA" id="ARBA00024042"/>
    </source>
</evidence>
<feature type="binding site" evidence="7">
    <location>
        <position position="269"/>
    </location>
    <ligand>
        <name>glyoxylate</name>
        <dbReference type="ChEBI" id="CHEBI:36655"/>
    </ligand>
</feature>
<dbReference type="CDD" id="cd02809">
    <property type="entry name" value="alpha_hydroxyacid_oxid_FMN"/>
    <property type="match status" value="1"/>
</dbReference>
<dbReference type="PANTHER" id="PTHR10578:SF107">
    <property type="entry name" value="2-HYDROXYACID OXIDASE 1"/>
    <property type="match status" value="1"/>
</dbReference>
<feature type="binding site" evidence="7">
    <location>
        <position position="267"/>
    </location>
    <ligand>
        <name>FMN</name>
        <dbReference type="ChEBI" id="CHEBI:58210"/>
    </ligand>
</feature>
<evidence type="ECO:0000256" key="7">
    <source>
        <dbReference type="PIRSR" id="PIRSR000138-2"/>
    </source>
</evidence>
<feature type="binding site" evidence="7">
    <location>
        <position position="146"/>
    </location>
    <ligand>
        <name>glyoxylate</name>
        <dbReference type="ChEBI" id="CHEBI:36655"/>
    </ligand>
</feature>
<evidence type="ECO:0000256" key="4">
    <source>
        <dbReference type="ARBA" id="ARBA00023002"/>
    </source>
</evidence>
<organism evidence="9 10">
    <name type="scientific">Burkholderia glumae</name>
    <name type="common">Pseudomonas glumae</name>
    <dbReference type="NCBI Taxonomy" id="337"/>
    <lineage>
        <taxon>Bacteria</taxon>
        <taxon>Pseudomonadati</taxon>
        <taxon>Pseudomonadota</taxon>
        <taxon>Betaproteobacteria</taxon>
        <taxon>Burkholderiales</taxon>
        <taxon>Burkholderiaceae</taxon>
        <taxon>Burkholderia</taxon>
    </lineage>
</organism>
<keyword evidence="2 7" id="KW-0285">Flavoprotein</keyword>
<feature type="binding site" evidence="7">
    <location>
        <position position="172"/>
    </location>
    <ligand>
        <name>FMN</name>
        <dbReference type="ChEBI" id="CHEBI:58210"/>
    </ligand>
</feature>
<name>A0AAQ0BRA8_BURGL</name>
<feature type="binding site" evidence="7">
    <location>
        <begin position="300"/>
        <end position="304"/>
    </location>
    <ligand>
        <name>FMN</name>
        <dbReference type="ChEBI" id="CHEBI:58210"/>
    </ligand>
</feature>
<evidence type="ECO:0000256" key="2">
    <source>
        <dbReference type="ARBA" id="ARBA00022630"/>
    </source>
</evidence>
<keyword evidence="3 7" id="KW-0288">FMN</keyword>
<dbReference type="GO" id="GO:0010181">
    <property type="term" value="F:FMN binding"/>
    <property type="evidence" value="ECO:0007669"/>
    <property type="project" value="InterPro"/>
</dbReference>
<dbReference type="AlphaFoldDB" id="A0AAQ0BRA8"/>
<dbReference type="GO" id="GO:0016614">
    <property type="term" value="F:oxidoreductase activity, acting on CH-OH group of donors"/>
    <property type="evidence" value="ECO:0007669"/>
    <property type="project" value="UniProtKB-ARBA"/>
</dbReference>
<dbReference type="FunFam" id="3.20.20.70:FF:000029">
    <property type="entry name" value="L-lactate dehydrogenase"/>
    <property type="match status" value="1"/>
</dbReference>
<sequence length="372" mass="38971">MSGEPNARADSAPYTIPDDTVSLADYARHFARLCDPAIAAYIDGAAADGITKRDNHEAFTRMKLLPRALADLAGASASSELFGTPLAYPILLAPTAYHRLVHPDGELATVEAASLTRTWMTVSAQASVPLEAIAQRASSPLWLQLYWLPRRDDTLTLVRRAEQAGYRAIVVTLDAVVSGARNVEQRAGFRLPHGVSAVNLAACALPPPAVARTGSPVFSQMLGGAPTWPDIAWLAERSVLPILLKGVLNPADVQQALSAGAAGLIVSNHGGRTLDTLPAALEALPGVASAVAGRVPVLLDGGIRRGTDVVKALALGASAVLIGQPVVHALAVGGMRGVAHMLTILQTEFEAAMALVGRARIRDIDASLIWTR</sequence>
<comment type="similarity">
    <text evidence="5">Belongs to the FMN-dependent alpha-hydroxy acid dehydrogenase family.</text>
</comment>
<dbReference type="PROSITE" id="PS51349">
    <property type="entry name" value="FMN_HYDROXY_ACID_DH_2"/>
    <property type="match status" value="1"/>
</dbReference>
<dbReference type="InterPro" id="IPR013785">
    <property type="entry name" value="Aldolase_TIM"/>
</dbReference>
<keyword evidence="4" id="KW-0560">Oxidoreductase</keyword>
<feature type="domain" description="FMN hydroxy acid dehydrogenase" evidence="8">
    <location>
        <begin position="15"/>
        <end position="372"/>
    </location>
</feature>
<dbReference type="InterPro" id="IPR000262">
    <property type="entry name" value="FMN-dep_DH"/>
</dbReference>
<evidence type="ECO:0000256" key="3">
    <source>
        <dbReference type="ARBA" id="ARBA00022643"/>
    </source>
</evidence>
<feature type="active site" description="Proton acceptor" evidence="6">
    <location>
        <position position="269"/>
    </location>
</feature>
<evidence type="ECO:0000259" key="8">
    <source>
        <dbReference type="PROSITE" id="PS51349"/>
    </source>
</evidence>
<dbReference type="InterPro" id="IPR037396">
    <property type="entry name" value="FMN_HAD"/>
</dbReference>
<feature type="binding site" evidence="7">
    <location>
        <position position="181"/>
    </location>
    <ligand>
        <name>glyoxylate</name>
        <dbReference type="ChEBI" id="CHEBI:36655"/>
    </ligand>
</feature>
<dbReference type="Gene3D" id="3.20.20.70">
    <property type="entry name" value="Aldolase class I"/>
    <property type="match status" value="1"/>
</dbReference>
<accession>A0AAQ0BRA8</accession>
<evidence type="ECO:0000313" key="9">
    <source>
        <dbReference type="EMBL" id="QPQ90893.1"/>
    </source>
</evidence>
<dbReference type="PANTHER" id="PTHR10578">
    <property type="entry name" value="S -2-HYDROXY-ACID OXIDASE-RELATED"/>
    <property type="match status" value="1"/>
</dbReference>
<feature type="binding site" evidence="7">
    <location>
        <position position="41"/>
    </location>
    <ligand>
        <name>glyoxylate</name>
        <dbReference type="ChEBI" id="CHEBI:36655"/>
    </ligand>
</feature>
<proteinExistence type="inferred from homology"/>
<dbReference type="InterPro" id="IPR012133">
    <property type="entry name" value="Alpha-hydoxy_acid_DH_FMN"/>
</dbReference>
<feature type="binding site" evidence="7">
    <location>
        <begin position="94"/>
        <end position="96"/>
    </location>
    <ligand>
        <name>FMN</name>
        <dbReference type="ChEBI" id="CHEBI:58210"/>
    </ligand>
</feature>
<dbReference type="SUPFAM" id="SSF51395">
    <property type="entry name" value="FMN-linked oxidoreductases"/>
    <property type="match status" value="1"/>
</dbReference>
<dbReference type="Proteomes" id="UP000594892">
    <property type="component" value="Chromosome 1"/>
</dbReference>
<feature type="binding site" evidence="7">
    <location>
        <position position="144"/>
    </location>
    <ligand>
        <name>FMN</name>
        <dbReference type="ChEBI" id="CHEBI:58210"/>
    </ligand>
</feature>
<evidence type="ECO:0000256" key="1">
    <source>
        <dbReference type="ARBA" id="ARBA00001917"/>
    </source>
</evidence>
<protein>
    <submittedName>
        <fullName evidence="9">Alpha-hydroxy-acid oxidizing protein</fullName>
    </submittedName>
</protein>
<feature type="binding site" evidence="7">
    <location>
        <position position="272"/>
    </location>
    <ligand>
        <name>glyoxylate</name>
        <dbReference type="ChEBI" id="CHEBI:36655"/>
    </ligand>
</feature>
<feature type="binding site" evidence="7">
    <location>
        <position position="123"/>
    </location>
    <ligand>
        <name>FMN</name>
        <dbReference type="ChEBI" id="CHEBI:58210"/>
    </ligand>
</feature>
<evidence type="ECO:0000256" key="6">
    <source>
        <dbReference type="PIRSR" id="PIRSR000138-1"/>
    </source>
</evidence>